<keyword evidence="2" id="KW-0812">Transmembrane</keyword>
<gene>
    <name evidence="3" type="ORF">HRG_04774</name>
</gene>
<comment type="caution">
    <text evidence="3">The sequence shown here is derived from an EMBL/GenBank/DDBJ whole genome shotgun (WGS) entry which is preliminary data.</text>
</comment>
<reference evidence="3" key="1">
    <citation type="submission" date="2021-09" db="EMBL/GenBank/DDBJ databases">
        <title>A high-quality genome of the endoparasitic fungus Hirsutella rhossiliensis with a comparison of Hirsutella genomes reveals transposable elements contributing to genome size variation.</title>
        <authorList>
            <person name="Lin R."/>
            <person name="Jiao Y."/>
            <person name="Sun X."/>
            <person name="Ling J."/>
            <person name="Xie B."/>
            <person name="Cheng X."/>
        </authorList>
    </citation>
    <scope>NUCLEOTIDE SEQUENCE</scope>
    <source>
        <strain evidence="3">HR02</strain>
    </source>
</reference>
<proteinExistence type="predicted"/>
<keyword evidence="2" id="KW-1133">Transmembrane helix</keyword>
<dbReference type="Proteomes" id="UP000824596">
    <property type="component" value="Unassembled WGS sequence"/>
</dbReference>
<evidence type="ECO:0000313" key="3">
    <source>
        <dbReference type="EMBL" id="KAH0964346.1"/>
    </source>
</evidence>
<evidence type="ECO:0000256" key="2">
    <source>
        <dbReference type="SAM" id="Phobius"/>
    </source>
</evidence>
<dbReference type="RefSeq" id="XP_044721859.1">
    <property type="nucleotide sequence ID" value="XM_044863245.1"/>
</dbReference>
<evidence type="ECO:0000256" key="1">
    <source>
        <dbReference type="SAM" id="MobiDB-lite"/>
    </source>
</evidence>
<organism evidence="3 4">
    <name type="scientific">Hirsutella rhossiliensis</name>
    <dbReference type="NCBI Taxonomy" id="111463"/>
    <lineage>
        <taxon>Eukaryota</taxon>
        <taxon>Fungi</taxon>
        <taxon>Dikarya</taxon>
        <taxon>Ascomycota</taxon>
        <taxon>Pezizomycotina</taxon>
        <taxon>Sordariomycetes</taxon>
        <taxon>Hypocreomycetidae</taxon>
        <taxon>Hypocreales</taxon>
        <taxon>Ophiocordycipitaceae</taxon>
        <taxon>Hirsutella</taxon>
    </lineage>
</organism>
<protein>
    <submittedName>
        <fullName evidence="3">Uncharacterized protein</fullName>
    </submittedName>
</protein>
<dbReference type="AlphaFoldDB" id="A0A9P8N1R8"/>
<feature type="region of interest" description="Disordered" evidence="1">
    <location>
        <begin position="75"/>
        <end position="129"/>
    </location>
</feature>
<feature type="transmembrane region" description="Helical" evidence="2">
    <location>
        <begin position="188"/>
        <end position="209"/>
    </location>
</feature>
<dbReference type="EMBL" id="JAIZPD010000004">
    <property type="protein sequence ID" value="KAH0964346.1"/>
    <property type="molecule type" value="Genomic_DNA"/>
</dbReference>
<sequence>MYLAARVARRGTLRLARRDNDAGARVIDSKHASPPFARSILLDPRAFLASWTPTPLPAAIAPRVFLLRHRRAAFPSPSSASAPSPSPSQSPSPRGEAPTTTGRPGLAIEKGPLSRLKRTRHPDGSTAPSSFHRHARAFVSLATLLRLLLRYRPPSPFAAGLGPSRCISYRLDSSVLEFHLSSSDDGPIVFYFPVFSSVLWIFHIVFHVASHASLSLP</sequence>
<dbReference type="GeneID" id="68353903"/>
<evidence type="ECO:0000313" key="4">
    <source>
        <dbReference type="Proteomes" id="UP000824596"/>
    </source>
</evidence>
<keyword evidence="2" id="KW-0472">Membrane</keyword>
<name>A0A9P8N1R8_9HYPO</name>
<accession>A0A9P8N1R8</accession>
<keyword evidence="4" id="KW-1185">Reference proteome</keyword>